<dbReference type="InterPro" id="IPR008983">
    <property type="entry name" value="Tumour_necrosis_fac-like_dom"/>
</dbReference>
<dbReference type="Ensembl" id="ENSAMXT00000040960.1">
    <property type="protein sequence ID" value="ENSAMXP00000028758.1"/>
    <property type="gene ID" value="ENSAMXG00000034232.1"/>
</dbReference>
<dbReference type="SUPFAM" id="SSF49842">
    <property type="entry name" value="TNF-like"/>
    <property type="match status" value="1"/>
</dbReference>
<dbReference type="InterPro" id="IPR001073">
    <property type="entry name" value="C1q_dom"/>
</dbReference>
<reference evidence="8" key="4">
    <citation type="submission" date="2025-09" db="UniProtKB">
        <authorList>
            <consortium name="Ensembl"/>
        </authorList>
    </citation>
    <scope>IDENTIFICATION</scope>
</reference>
<dbReference type="Bgee" id="ENSAMXG00000034232">
    <property type="expression patterns" value="Expressed in mesonephros and 8 other cell types or tissues"/>
</dbReference>
<evidence type="ECO:0000256" key="2">
    <source>
        <dbReference type="ARBA" id="ARBA00022525"/>
    </source>
</evidence>
<evidence type="ECO:0000313" key="9">
    <source>
        <dbReference type="Proteomes" id="UP000018467"/>
    </source>
</evidence>
<evidence type="ECO:0000256" key="4">
    <source>
        <dbReference type="ARBA" id="ARBA00023119"/>
    </source>
</evidence>
<reference evidence="9" key="2">
    <citation type="journal article" date="2014" name="Nat. Commun.">
        <title>The cavefish genome reveals candidate genes for eye loss.</title>
        <authorList>
            <person name="McGaugh S.E."/>
            <person name="Gross J.B."/>
            <person name="Aken B."/>
            <person name="Blin M."/>
            <person name="Borowsky R."/>
            <person name="Chalopin D."/>
            <person name="Hinaux H."/>
            <person name="Jeffery W.R."/>
            <person name="Keene A."/>
            <person name="Ma L."/>
            <person name="Minx P."/>
            <person name="Murphy D."/>
            <person name="O'Quin K.E."/>
            <person name="Retaux S."/>
            <person name="Rohner N."/>
            <person name="Searle S.M."/>
            <person name="Stahl B.A."/>
            <person name="Tabin C."/>
            <person name="Volff J.N."/>
            <person name="Yoshizawa M."/>
            <person name="Warren W.C."/>
        </authorList>
    </citation>
    <scope>NUCLEOTIDE SEQUENCE [LARGE SCALE GENOMIC DNA]</scope>
    <source>
        <strain evidence="9">female</strain>
    </source>
</reference>
<dbReference type="Gene3D" id="2.60.120.40">
    <property type="match status" value="1"/>
</dbReference>
<keyword evidence="5" id="KW-0175">Coiled coil</keyword>
<dbReference type="SMART" id="SM00110">
    <property type="entry name" value="C1Q"/>
    <property type="match status" value="1"/>
</dbReference>
<reference evidence="8" key="3">
    <citation type="submission" date="2025-08" db="UniProtKB">
        <authorList>
            <consortium name="Ensembl"/>
        </authorList>
    </citation>
    <scope>IDENTIFICATION</scope>
</reference>
<feature type="chain" id="PRO_5017445873" evidence="6">
    <location>
        <begin position="25"/>
        <end position="277"/>
    </location>
</feature>
<evidence type="ECO:0000256" key="6">
    <source>
        <dbReference type="SAM" id="SignalP"/>
    </source>
</evidence>
<dbReference type="GO" id="GO:0005581">
    <property type="term" value="C:collagen trimer"/>
    <property type="evidence" value="ECO:0007669"/>
    <property type="project" value="UniProtKB-KW"/>
</dbReference>
<dbReference type="PROSITE" id="PS50871">
    <property type="entry name" value="C1Q"/>
    <property type="match status" value="1"/>
</dbReference>
<feature type="coiled-coil region" evidence="5">
    <location>
        <begin position="48"/>
        <end position="138"/>
    </location>
</feature>
<reference evidence="9" key="1">
    <citation type="submission" date="2013-03" db="EMBL/GenBank/DDBJ databases">
        <authorList>
            <person name="Jeffery W."/>
            <person name="Warren W."/>
            <person name="Wilson R.K."/>
        </authorList>
    </citation>
    <scope>NUCLEOTIDE SEQUENCE</scope>
    <source>
        <strain evidence="9">female</strain>
    </source>
</reference>
<proteinExistence type="predicted"/>
<dbReference type="AlphaFoldDB" id="A0A3B1IFM8"/>
<evidence type="ECO:0000259" key="7">
    <source>
        <dbReference type="PROSITE" id="PS50871"/>
    </source>
</evidence>
<keyword evidence="4" id="KW-0176">Collagen</keyword>
<dbReference type="PANTHER" id="PTHR15427">
    <property type="entry name" value="EMILIN ELASTIN MICROFIBRIL INTERFACE-LOCATED PROTEIN ELASTIN MICROFIBRIL INTERFACER"/>
    <property type="match status" value="1"/>
</dbReference>
<keyword evidence="6" id="KW-0732">Signal</keyword>
<evidence type="ECO:0000256" key="1">
    <source>
        <dbReference type="ARBA" id="ARBA00004498"/>
    </source>
</evidence>
<feature type="domain" description="C1q" evidence="7">
    <location>
        <begin position="140"/>
        <end position="277"/>
    </location>
</feature>
<protein>
    <submittedName>
        <fullName evidence="8">Collagen alpha-1(X) chain-like</fullName>
    </submittedName>
</protein>
<sequence length="277" mass="30671">MKRTVTVTFLLLLLLQISLQQTRAAADPKSLKRSDDLKNILYEQGTALAEMKTQVKFIEKENGDLKTKMTRQIKRSRQTESQLESLKKEMAAQLSEVSVIRSSLVNVEAEMGKLKKENEDLKKKASTAEGYLKTLKKEITEKLQVAFSAGLSASVGPLSGLGVVVYTKVLTNTGGAYSPSTGVFTAPTAGIYYFRFTACGSANGQYSGVSLYRNQERLTHLSEYNNDGYPRHFSGGIAIHLSEGDAVTVRLPSSYRLYEDSYTRNIFSGFLLFPMDS</sequence>
<evidence type="ECO:0000313" key="8">
    <source>
        <dbReference type="Ensembl" id="ENSAMXP00000028758.1"/>
    </source>
</evidence>
<comment type="subcellular location">
    <subcellularLocation>
        <location evidence="1">Secreted</location>
        <location evidence="1">Extracellular space</location>
        <location evidence="1">Extracellular matrix</location>
    </subcellularLocation>
</comment>
<evidence type="ECO:0000256" key="3">
    <source>
        <dbReference type="ARBA" id="ARBA00022530"/>
    </source>
</evidence>
<feature type="signal peptide" evidence="6">
    <location>
        <begin position="1"/>
        <end position="24"/>
    </location>
</feature>
<dbReference type="PRINTS" id="PR00007">
    <property type="entry name" value="COMPLEMNTC1Q"/>
</dbReference>
<dbReference type="STRING" id="7994.ENSAMXP00000028758"/>
<keyword evidence="9" id="KW-1185">Reference proteome</keyword>
<name>A0A3B1IFM8_ASTMX</name>
<dbReference type="InterPro" id="IPR050392">
    <property type="entry name" value="Collagen/C1q_domain"/>
</dbReference>
<dbReference type="Pfam" id="PF00386">
    <property type="entry name" value="C1q"/>
    <property type="match status" value="1"/>
</dbReference>
<keyword evidence="3" id="KW-0272">Extracellular matrix</keyword>
<dbReference type="PANTHER" id="PTHR15427:SF52">
    <property type="entry name" value="C1Q DOMAIN-CONTAINING PROTEIN"/>
    <property type="match status" value="1"/>
</dbReference>
<organism evidence="8 9">
    <name type="scientific">Astyanax mexicanus</name>
    <name type="common">Blind cave fish</name>
    <name type="synonym">Astyanax fasciatus mexicanus</name>
    <dbReference type="NCBI Taxonomy" id="7994"/>
    <lineage>
        <taxon>Eukaryota</taxon>
        <taxon>Metazoa</taxon>
        <taxon>Chordata</taxon>
        <taxon>Craniata</taxon>
        <taxon>Vertebrata</taxon>
        <taxon>Euteleostomi</taxon>
        <taxon>Actinopterygii</taxon>
        <taxon>Neopterygii</taxon>
        <taxon>Teleostei</taxon>
        <taxon>Ostariophysi</taxon>
        <taxon>Characiformes</taxon>
        <taxon>Characoidei</taxon>
        <taxon>Acestrorhamphidae</taxon>
        <taxon>Acestrorhamphinae</taxon>
        <taxon>Astyanax</taxon>
    </lineage>
</organism>
<dbReference type="InParanoid" id="A0A3B1IFM8"/>
<dbReference type="GeneTree" id="ENSGT00950000183116"/>
<evidence type="ECO:0000256" key="5">
    <source>
        <dbReference type="SAM" id="Coils"/>
    </source>
</evidence>
<dbReference type="Proteomes" id="UP000018467">
    <property type="component" value="Unassembled WGS sequence"/>
</dbReference>
<keyword evidence="2" id="KW-0964">Secreted</keyword>
<accession>A0A3B1IFM8</accession>